<feature type="compositionally biased region" description="Polar residues" evidence="1">
    <location>
        <begin position="160"/>
        <end position="176"/>
    </location>
</feature>
<dbReference type="AlphaFoldDB" id="A0A0C3B9S8"/>
<evidence type="ECO:0000313" key="3">
    <source>
        <dbReference type="EMBL" id="KIM83048.1"/>
    </source>
</evidence>
<dbReference type="InParanoid" id="A0A0C3B9S8"/>
<evidence type="ECO:0000256" key="1">
    <source>
        <dbReference type="SAM" id="MobiDB-lite"/>
    </source>
</evidence>
<feature type="region of interest" description="Disordered" evidence="1">
    <location>
        <begin position="155"/>
        <end position="176"/>
    </location>
</feature>
<keyword evidence="2" id="KW-0812">Transmembrane</keyword>
<sequence length="235" mass="25344">MSTSTPTPTSTPASAPTVGTYYIYAQRFGVFLEFADGTSNLTTSLPTQDTSQQWQVAGSSSTSYTFKNVRTGNYIFYTSWSSSNVTQSQAAYDWYIAGFNGGYLLSPDTSFNNFWNVYHSIIGNNNPVIVYPYPFGQAYPTVWTFDSVTSNQSSSIGSSTALGPTRTGTSQSSDGSNEGNIISLGVGIGIGVPALIIALLAWLFPKFKKSSKSRNSLRLSPLARSDSDESLIRSP</sequence>
<dbReference type="EMBL" id="KN832992">
    <property type="protein sequence ID" value="KIM83048.1"/>
    <property type="molecule type" value="Genomic_DNA"/>
</dbReference>
<evidence type="ECO:0000313" key="4">
    <source>
        <dbReference type="Proteomes" id="UP000054166"/>
    </source>
</evidence>
<dbReference type="OrthoDB" id="3255849at2759"/>
<proteinExistence type="predicted"/>
<keyword evidence="2" id="KW-1133">Transmembrane helix</keyword>
<feature type="transmembrane region" description="Helical" evidence="2">
    <location>
        <begin position="181"/>
        <end position="204"/>
    </location>
</feature>
<dbReference type="Gene3D" id="2.80.10.50">
    <property type="match status" value="1"/>
</dbReference>
<accession>A0A0C3B9S8</accession>
<dbReference type="Proteomes" id="UP000054166">
    <property type="component" value="Unassembled WGS sequence"/>
</dbReference>
<dbReference type="InterPro" id="IPR035992">
    <property type="entry name" value="Ricin_B-like_lectins"/>
</dbReference>
<reference evidence="4" key="2">
    <citation type="submission" date="2015-01" db="EMBL/GenBank/DDBJ databases">
        <title>Evolutionary Origins and Diversification of the Mycorrhizal Mutualists.</title>
        <authorList>
            <consortium name="DOE Joint Genome Institute"/>
            <consortium name="Mycorrhizal Genomics Consortium"/>
            <person name="Kohler A."/>
            <person name="Kuo A."/>
            <person name="Nagy L.G."/>
            <person name="Floudas D."/>
            <person name="Copeland A."/>
            <person name="Barry K.W."/>
            <person name="Cichocki N."/>
            <person name="Veneault-Fourrey C."/>
            <person name="LaButti K."/>
            <person name="Lindquist E.A."/>
            <person name="Lipzen A."/>
            <person name="Lundell T."/>
            <person name="Morin E."/>
            <person name="Murat C."/>
            <person name="Riley R."/>
            <person name="Ohm R."/>
            <person name="Sun H."/>
            <person name="Tunlid A."/>
            <person name="Henrissat B."/>
            <person name="Grigoriev I.V."/>
            <person name="Hibbett D.S."/>
            <person name="Martin F."/>
        </authorList>
    </citation>
    <scope>NUCLEOTIDE SEQUENCE [LARGE SCALE GENOMIC DNA]</scope>
    <source>
        <strain evidence="4">F 1598</strain>
    </source>
</reference>
<organism evidence="3 4">
    <name type="scientific">Piloderma croceum (strain F 1598)</name>
    <dbReference type="NCBI Taxonomy" id="765440"/>
    <lineage>
        <taxon>Eukaryota</taxon>
        <taxon>Fungi</taxon>
        <taxon>Dikarya</taxon>
        <taxon>Basidiomycota</taxon>
        <taxon>Agaricomycotina</taxon>
        <taxon>Agaricomycetes</taxon>
        <taxon>Agaricomycetidae</taxon>
        <taxon>Atheliales</taxon>
        <taxon>Atheliaceae</taxon>
        <taxon>Piloderma</taxon>
    </lineage>
</organism>
<dbReference type="HOGENOM" id="CLU_1175269_0_0_1"/>
<protein>
    <submittedName>
        <fullName evidence="3">Uncharacterized protein</fullName>
    </submittedName>
</protein>
<keyword evidence="2" id="KW-0472">Membrane</keyword>
<name>A0A0C3B9S8_PILCF</name>
<dbReference type="SUPFAM" id="SSF50370">
    <property type="entry name" value="Ricin B-like lectins"/>
    <property type="match status" value="1"/>
</dbReference>
<evidence type="ECO:0000256" key="2">
    <source>
        <dbReference type="SAM" id="Phobius"/>
    </source>
</evidence>
<reference evidence="3 4" key="1">
    <citation type="submission" date="2014-04" db="EMBL/GenBank/DDBJ databases">
        <authorList>
            <consortium name="DOE Joint Genome Institute"/>
            <person name="Kuo A."/>
            <person name="Tarkka M."/>
            <person name="Buscot F."/>
            <person name="Kohler A."/>
            <person name="Nagy L.G."/>
            <person name="Floudas D."/>
            <person name="Copeland A."/>
            <person name="Barry K.W."/>
            <person name="Cichocki N."/>
            <person name="Veneault-Fourrey C."/>
            <person name="LaButti K."/>
            <person name="Lindquist E.A."/>
            <person name="Lipzen A."/>
            <person name="Lundell T."/>
            <person name="Morin E."/>
            <person name="Murat C."/>
            <person name="Sun H."/>
            <person name="Tunlid A."/>
            <person name="Henrissat B."/>
            <person name="Grigoriev I.V."/>
            <person name="Hibbett D.S."/>
            <person name="Martin F."/>
            <person name="Nordberg H.P."/>
            <person name="Cantor M.N."/>
            <person name="Hua S.X."/>
        </authorList>
    </citation>
    <scope>NUCLEOTIDE SEQUENCE [LARGE SCALE GENOMIC DNA]</scope>
    <source>
        <strain evidence="3 4">F 1598</strain>
    </source>
</reference>
<keyword evidence="4" id="KW-1185">Reference proteome</keyword>
<gene>
    <name evidence="3" type="ORF">PILCRDRAFT_819841</name>
</gene>